<feature type="transmembrane region" description="Helical" evidence="1">
    <location>
        <begin position="145"/>
        <end position="167"/>
    </location>
</feature>
<gene>
    <name evidence="3" type="ordered locus">AXY_09980</name>
</gene>
<feature type="transmembrane region" description="Helical" evidence="1">
    <location>
        <begin position="12"/>
        <end position="30"/>
    </location>
</feature>
<dbReference type="SUPFAM" id="SSF55781">
    <property type="entry name" value="GAF domain-like"/>
    <property type="match status" value="1"/>
</dbReference>
<dbReference type="RefSeq" id="WP_015009735.1">
    <property type="nucleotide sequence ID" value="NC_018704.1"/>
</dbReference>
<dbReference type="PROSITE" id="PS50887">
    <property type="entry name" value="GGDEF"/>
    <property type="match status" value="1"/>
</dbReference>
<feature type="transmembrane region" description="Helical" evidence="1">
    <location>
        <begin position="37"/>
        <end position="57"/>
    </location>
</feature>
<feature type="domain" description="GGDEF" evidence="2">
    <location>
        <begin position="433"/>
        <end position="575"/>
    </location>
</feature>
<dbReference type="GO" id="GO:0052621">
    <property type="term" value="F:diguanylate cyclase activity"/>
    <property type="evidence" value="ECO:0007669"/>
    <property type="project" value="TreeGrafter"/>
</dbReference>
<keyword evidence="1" id="KW-0812">Transmembrane</keyword>
<evidence type="ECO:0000313" key="3">
    <source>
        <dbReference type="EMBL" id="BAM47130.1"/>
    </source>
</evidence>
<dbReference type="InterPro" id="IPR043128">
    <property type="entry name" value="Rev_trsase/Diguanyl_cyclase"/>
</dbReference>
<keyword evidence="4" id="KW-1185">Reference proteome</keyword>
<dbReference type="NCBIfam" id="TIGR00254">
    <property type="entry name" value="GGDEF"/>
    <property type="match status" value="1"/>
</dbReference>
<dbReference type="SUPFAM" id="SSF55073">
    <property type="entry name" value="Nucleotide cyclase"/>
    <property type="match status" value="1"/>
</dbReference>
<name>K0IXG7_AMPXN</name>
<dbReference type="Proteomes" id="UP000006294">
    <property type="component" value="Chromosome"/>
</dbReference>
<dbReference type="CDD" id="cd01949">
    <property type="entry name" value="GGDEF"/>
    <property type="match status" value="1"/>
</dbReference>
<dbReference type="InterPro" id="IPR029787">
    <property type="entry name" value="Nucleotide_cyclase"/>
</dbReference>
<feature type="transmembrane region" description="Helical" evidence="1">
    <location>
        <begin position="63"/>
        <end position="94"/>
    </location>
</feature>
<reference evidence="3 4" key="1">
    <citation type="submission" date="2011-01" db="EMBL/GenBank/DDBJ databases">
        <title>Whole genome sequence of Amphibacillus xylinus NBRC 15112.</title>
        <authorList>
            <person name="Nakazawa H."/>
            <person name="Katano Y."/>
            <person name="Nakamura S."/>
            <person name="Sasagawa M."/>
            <person name="Fukada J."/>
            <person name="Arai T."/>
            <person name="Sasakura N."/>
            <person name="Mochizuki D."/>
            <person name="Hosoyama A."/>
            <person name="Harada K."/>
            <person name="Horikawa H."/>
            <person name="Kato Y."/>
            <person name="Harada T."/>
            <person name="Sasaki K."/>
            <person name="Sekiguchi M."/>
            <person name="Hodoyama M."/>
            <person name="Nishiko R."/>
            <person name="Narita H."/>
            <person name="Hanamaki A."/>
            <person name="Hata C."/>
            <person name="Konno Y."/>
            <person name="Niimura Y."/>
            <person name="Yamazaki S."/>
            <person name="Fujita N."/>
        </authorList>
    </citation>
    <scope>NUCLEOTIDE SEQUENCE [LARGE SCALE GENOMIC DNA]</scope>
    <source>
        <strain evidence="4">ATCC 51415 / DSM 6626 / JCM 7361 / LMG 17667 / NBRC 15112 / Ep01</strain>
    </source>
</reference>
<evidence type="ECO:0000313" key="4">
    <source>
        <dbReference type="Proteomes" id="UP000006294"/>
    </source>
</evidence>
<accession>K0IXG7</accession>
<dbReference type="EMBL" id="AP012050">
    <property type="protein sequence ID" value="BAM47130.1"/>
    <property type="molecule type" value="Genomic_DNA"/>
</dbReference>
<evidence type="ECO:0000256" key="1">
    <source>
        <dbReference type="SAM" id="Phobius"/>
    </source>
</evidence>
<dbReference type="STRING" id="698758.AXY_09980"/>
<organism evidence="3 4">
    <name type="scientific">Amphibacillus xylanus (strain ATCC 51415 / DSM 6626 / JCM 7361 / LMG 17667 / NBRC 15112 / Ep01)</name>
    <dbReference type="NCBI Taxonomy" id="698758"/>
    <lineage>
        <taxon>Bacteria</taxon>
        <taxon>Bacillati</taxon>
        <taxon>Bacillota</taxon>
        <taxon>Bacilli</taxon>
        <taxon>Bacillales</taxon>
        <taxon>Bacillaceae</taxon>
        <taxon>Amphibacillus</taxon>
    </lineage>
</organism>
<protein>
    <recommendedName>
        <fullName evidence="2">GGDEF domain-containing protein</fullName>
    </recommendedName>
</protein>
<dbReference type="InterPro" id="IPR029016">
    <property type="entry name" value="GAF-like_dom_sf"/>
</dbReference>
<keyword evidence="1" id="KW-0472">Membrane</keyword>
<dbReference type="FunFam" id="3.30.70.270:FF:000001">
    <property type="entry name" value="Diguanylate cyclase domain protein"/>
    <property type="match status" value="1"/>
</dbReference>
<dbReference type="AlphaFoldDB" id="K0IXG7"/>
<feature type="transmembrane region" description="Helical" evidence="1">
    <location>
        <begin position="106"/>
        <end position="133"/>
    </location>
</feature>
<dbReference type="Pfam" id="PF00990">
    <property type="entry name" value="GGDEF"/>
    <property type="match status" value="1"/>
</dbReference>
<proteinExistence type="predicted"/>
<feature type="transmembrane region" description="Helical" evidence="1">
    <location>
        <begin position="179"/>
        <end position="200"/>
    </location>
</feature>
<keyword evidence="1" id="KW-1133">Transmembrane helix</keyword>
<sequence>MISRKKQIAVWGIWLFIWPPIITTLFYKYYPTETFDLSNLVIFILLALTTAVFPIQINKSSIFPIFGVSLAVYLLFGLYIEVMFTQVAVVFVILKLIKNKCEHHRVALNSLSFLFVSILSAASYQIVGIYIPYRLMFLNVNIIQILAYMVTYFLVNQLIYYLIKCFFYGKKSSFLDEGFYFLLISMTYTLPTGILTVYLYKMYDLLGVAIIGVLMITTLISFKLYYRSVRTNRYLQIVNDMAKELAQQLTKGCVVHTYLDKLTNHFSLGKIALYDLIDEEKFQLTHFYDKGKVIEIEANPFTIDRQSFIRELINNDSNYVYYRRAKEWQFYNLPDLNKTGESLLAMPIKRDNQVIAILIIIKNKRDAFEESLISTLSVINTYFGIALGNARYYEEIRKDSKTDHLTGLPNLRHFEYDLRNYQNHLATTINFTVNTSIIILDLDHFKKINDQYGHECGNELLIKVAELLDLFFTNKGTVYRYGGEEFIIFLPNYSHESTLDLAERIRKQLEQTEFICHNYMVLNRPEISLKMTASLGVASYPEKTDDINELLRIADRAMYLGAKREGRNKVAAYQS</sequence>
<feature type="transmembrane region" description="Helical" evidence="1">
    <location>
        <begin position="206"/>
        <end position="226"/>
    </location>
</feature>
<evidence type="ECO:0000259" key="2">
    <source>
        <dbReference type="PROSITE" id="PS50887"/>
    </source>
</evidence>
<dbReference type="KEGG" id="axl:AXY_09980"/>
<dbReference type="SMART" id="SM00267">
    <property type="entry name" value="GGDEF"/>
    <property type="match status" value="1"/>
</dbReference>
<dbReference type="PANTHER" id="PTHR45138:SF9">
    <property type="entry name" value="DIGUANYLATE CYCLASE DGCM-RELATED"/>
    <property type="match status" value="1"/>
</dbReference>
<dbReference type="Gene3D" id="3.30.70.270">
    <property type="match status" value="1"/>
</dbReference>
<dbReference type="eggNOG" id="COG3706">
    <property type="taxonomic scope" value="Bacteria"/>
</dbReference>
<dbReference type="InterPro" id="IPR050469">
    <property type="entry name" value="Diguanylate_Cyclase"/>
</dbReference>
<dbReference type="InterPro" id="IPR000160">
    <property type="entry name" value="GGDEF_dom"/>
</dbReference>
<dbReference type="OrthoDB" id="9759607at2"/>
<dbReference type="PANTHER" id="PTHR45138">
    <property type="entry name" value="REGULATORY COMPONENTS OF SENSORY TRANSDUCTION SYSTEM"/>
    <property type="match status" value="1"/>
</dbReference>
<dbReference type="Gene3D" id="3.30.450.40">
    <property type="match status" value="1"/>
</dbReference>
<dbReference type="HOGENOM" id="CLU_032209_0_0_9"/>